<protein>
    <submittedName>
        <fullName evidence="1">Uncharacterized protein</fullName>
    </submittedName>
</protein>
<dbReference type="Proteomes" id="UP000823603">
    <property type="component" value="Unassembled WGS sequence"/>
</dbReference>
<proteinExistence type="predicted"/>
<evidence type="ECO:0000313" key="2">
    <source>
        <dbReference type="Proteomes" id="UP000823603"/>
    </source>
</evidence>
<dbReference type="EMBL" id="JADIMB010000057">
    <property type="protein sequence ID" value="MBO8470909.1"/>
    <property type="molecule type" value="Genomic_DNA"/>
</dbReference>
<evidence type="ECO:0000313" key="1">
    <source>
        <dbReference type="EMBL" id="MBO8470909.1"/>
    </source>
</evidence>
<gene>
    <name evidence="1" type="ORF">IAB82_03830</name>
</gene>
<reference evidence="1" key="1">
    <citation type="submission" date="2020-10" db="EMBL/GenBank/DDBJ databases">
        <authorList>
            <person name="Gilroy R."/>
        </authorList>
    </citation>
    <scope>NUCLEOTIDE SEQUENCE</scope>
    <source>
        <strain evidence="1">B2-22910</strain>
    </source>
</reference>
<accession>A0A9D9IDV0</accession>
<organism evidence="1 2">
    <name type="scientific">Candidatus Cryptobacteroides faecavium</name>
    <dbReference type="NCBI Taxonomy" id="2840762"/>
    <lineage>
        <taxon>Bacteria</taxon>
        <taxon>Pseudomonadati</taxon>
        <taxon>Bacteroidota</taxon>
        <taxon>Bacteroidia</taxon>
        <taxon>Bacteroidales</taxon>
        <taxon>Candidatus Cryptobacteroides</taxon>
    </lineage>
</organism>
<reference evidence="1" key="2">
    <citation type="journal article" date="2021" name="PeerJ">
        <title>Extensive microbial diversity within the chicken gut microbiome revealed by metagenomics and culture.</title>
        <authorList>
            <person name="Gilroy R."/>
            <person name="Ravi A."/>
            <person name="Getino M."/>
            <person name="Pursley I."/>
            <person name="Horton D.L."/>
            <person name="Alikhan N.F."/>
            <person name="Baker D."/>
            <person name="Gharbi K."/>
            <person name="Hall N."/>
            <person name="Watson M."/>
            <person name="Adriaenssens E.M."/>
            <person name="Foster-Nyarko E."/>
            <person name="Jarju S."/>
            <person name="Secka A."/>
            <person name="Antonio M."/>
            <person name="Oren A."/>
            <person name="Chaudhuri R.R."/>
            <person name="La Ragione R."/>
            <person name="Hildebrand F."/>
            <person name="Pallen M.J."/>
        </authorList>
    </citation>
    <scope>NUCLEOTIDE SEQUENCE</scope>
    <source>
        <strain evidence="1">B2-22910</strain>
    </source>
</reference>
<sequence length="376" mass="40943">MRIKKSILLASAVLLFGIQSCTDVKLEDKSGLPDNVKVNFSLDWPSDIPEEERPEQVYVAMSRIINTVHYVWLTDLSGNIGQSYLPQEPGAGGTVTPADAAAEPDVPGTVSNGEYYIMAFNDARSAYTIDALDDFASDKAVSLRDLYAVSSPLTPEEIGKEHADFNPSFGYVKESIPLFLDVKKQTLFPDMTPDVALDMRSLTQKITFRIEIEVEEGVAISGERMEAEISGVAGRIQMMSAQVRDSSYRVIFDMVKTGQNAGRDVYEGDIDVLGLFPGDNGTDVVGAGILQLTIRAGSDGKERLFHAGVNLSDPIREAGLMEELEDGSGYRAARSSATIVVGSSLRISHDQVSQGDEVQGVEIWFDSEDNNIDIEV</sequence>
<comment type="caution">
    <text evidence="1">The sequence shown here is derived from an EMBL/GenBank/DDBJ whole genome shotgun (WGS) entry which is preliminary data.</text>
</comment>
<dbReference type="AlphaFoldDB" id="A0A9D9IDV0"/>
<dbReference type="PROSITE" id="PS51257">
    <property type="entry name" value="PROKAR_LIPOPROTEIN"/>
    <property type="match status" value="1"/>
</dbReference>
<name>A0A9D9IDV0_9BACT</name>